<accession>A0A9Q0QNQ5</accession>
<proteinExistence type="predicted"/>
<dbReference type="InterPro" id="IPR050588">
    <property type="entry name" value="WNK_Ser-Thr_kinase"/>
</dbReference>
<evidence type="ECO:0000256" key="5">
    <source>
        <dbReference type="ARBA" id="ARBA00048679"/>
    </source>
</evidence>
<keyword evidence="3" id="KW-0808">Transferase</keyword>
<feature type="domain" description="Protein kinase" evidence="6">
    <location>
        <begin position="1"/>
        <end position="107"/>
    </location>
</feature>
<evidence type="ECO:0000259" key="6">
    <source>
        <dbReference type="PROSITE" id="PS50011"/>
    </source>
</evidence>
<dbReference type="SUPFAM" id="SSF56112">
    <property type="entry name" value="Protein kinase-like (PK-like)"/>
    <property type="match status" value="1"/>
</dbReference>
<keyword evidence="3" id="KW-0418">Kinase</keyword>
<dbReference type="GO" id="GO:0005524">
    <property type="term" value="F:ATP binding"/>
    <property type="evidence" value="ECO:0007669"/>
    <property type="project" value="InterPro"/>
</dbReference>
<dbReference type="EC" id="2.7.11.1" evidence="1"/>
<dbReference type="Proteomes" id="UP001141806">
    <property type="component" value="Unassembled WGS sequence"/>
</dbReference>
<comment type="caution">
    <text evidence="7">The sequence shown here is derived from an EMBL/GenBank/DDBJ whole genome shotgun (WGS) entry which is preliminary data.</text>
</comment>
<evidence type="ECO:0000256" key="3">
    <source>
        <dbReference type="ARBA" id="ARBA00022777"/>
    </source>
</evidence>
<sequence>MVLQKTRALTVVGTPKFIAPKLYEEDYNELVDIYSFGMCMLEMVTFVKNLKLKRFIKNCLVAAGDRLPAKELLKDPFMQVKDDPRDYYPLSCFTFKHEVKNIFIQAM</sequence>
<organism evidence="7 8">
    <name type="scientific">Protea cynaroides</name>
    <dbReference type="NCBI Taxonomy" id="273540"/>
    <lineage>
        <taxon>Eukaryota</taxon>
        <taxon>Viridiplantae</taxon>
        <taxon>Streptophyta</taxon>
        <taxon>Embryophyta</taxon>
        <taxon>Tracheophyta</taxon>
        <taxon>Spermatophyta</taxon>
        <taxon>Magnoliopsida</taxon>
        <taxon>Proteales</taxon>
        <taxon>Proteaceae</taxon>
        <taxon>Protea</taxon>
    </lineage>
</organism>
<dbReference type="PANTHER" id="PTHR13902">
    <property type="entry name" value="SERINE/THREONINE-PROTEIN KINASE WNK WITH NO LYSINE -RELATED"/>
    <property type="match status" value="1"/>
</dbReference>
<reference evidence="7" key="1">
    <citation type="journal article" date="2023" name="Plant J.">
        <title>The genome of the king protea, Protea cynaroides.</title>
        <authorList>
            <person name="Chang J."/>
            <person name="Duong T.A."/>
            <person name="Schoeman C."/>
            <person name="Ma X."/>
            <person name="Roodt D."/>
            <person name="Barker N."/>
            <person name="Li Z."/>
            <person name="Van de Peer Y."/>
            <person name="Mizrachi E."/>
        </authorList>
    </citation>
    <scope>NUCLEOTIDE SEQUENCE</scope>
    <source>
        <tissue evidence="7">Young leaves</tissue>
    </source>
</reference>
<dbReference type="AlphaFoldDB" id="A0A9Q0QNQ5"/>
<dbReference type="EMBL" id="JAMYWD010000007">
    <property type="protein sequence ID" value="KAJ4966119.1"/>
    <property type="molecule type" value="Genomic_DNA"/>
</dbReference>
<protein>
    <recommendedName>
        <fullName evidence="1">non-specific serine/threonine protein kinase</fullName>
        <ecNumber evidence="1">2.7.11.1</ecNumber>
    </recommendedName>
</protein>
<dbReference type="InterPro" id="IPR000719">
    <property type="entry name" value="Prot_kinase_dom"/>
</dbReference>
<comment type="catalytic activity">
    <reaction evidence="4">
        <text>L-threonyl-[protein] + ATP = O-phospho-L-threonyl-[protein] + ADP + H(+)</text>
        <dbReference type="Rhea" id="RHEA:46608"/>
        <dbReference type="Rhea" id="RHEA-COMP:11060"/>
        <dbReference type="Rhea" id="RHEA-COMP:11605"/>
        <dbReference type="ChEBI" id="CHEBI:15378"/>
        <dbReference type="ChEBI" id="CHEBI:30013"/>
        <dbReference type="ChEBI" id="CHEBI:30616"/>
        <dbReference type="ChEBI" id="CHEBI:61977"/>
        <dbReference type="ChEBI" id="CHEBI:456216"/>
        <dbReference type="EC" id="2.7.11.1"/>
    </reaction>
</comment>
<evidence type="ECO:0000313" key="7">
    <source>
        <dbReference type="EMBL" id="KAJ4966119.1"/>
    </source>
</evidence>
<dbReference type="PROSITE" id="PS50011">
    <property type="entry name" value="PROTEIN_KINASE_DOM"/>
    <property type="match status" value="1"/>
</dbReference>
<name>A0A9Q0QNQ5_9MAGN</name>
<gene>
    <name evidence="7" type="ORF">NE237_017968</name>
</gene>
<evidence type="ECO:0000256" key="4">
    <source>
        <dbReference type="ARBA" id="ARBA00047899"/>
    </source>
</evidence>
<keyword evidence="2" id="KW-0723">Serine/threonine-protein kinase</keyword>
<comment type="catalytic activity">
    <reaction evidence="5">
        <text>L-seryl-[protein] + ATP = O-phospho-L-seryl-[protein] + ADP + H(+)</text>
        <dbReference type="Rhea" id="RHEA:17989"/>
        <dbReference type="Rhea" id="RHEA-COMP:9863"/>
        <dbReference type="Rhea" id="RHEA-COMP:11604"/>
        <dbReference type="ChEBI" id="CHEBI:15378"/>
        <dbReference type="ChEBI" id="CHEBI:29999"/>
        <dbReference type="ChEBI" id="CHEBI:30616"/>
        <dbReference type="ChEBI" id="CHEBI:83421"/>
        <dbReference type="ChEBI" id="CHEBI:456216"/>
        <dbReference type="EC" id="2.7.11.1"/>
    </reaction>
</comment>
<dbReference type="InterPro" id="IPR011009">
    <property type="entry name" value="Kinase-like_dom_sf"/>
</dbReference>
<evidence type="ECO:0000256" key="2">
    <source>
        <dbReference type="ARBA" id="ARBA00022527"/>
    </source>
</evidence>
<dbReference type="OrthoDB" id="1734810at2759"/>
<keyword evidence="8" id="KW-1185">Reference proteome</keyword>
<dbReference type="Gene3D" id="1.10.510.10">
    <property type="entry name" value="Transferase(Phosphotransferase) domain 1"/>
    <property type="match status" value="1"/>
</dbReference>
<evidence type="ECO:0000256" key="1">
    <source>
        <dbReference type="ARBA" id="ARBA00012513"/>
    </source>
</evidence>
<dbReference type="GO" id="GO:0004674">
    <property type="term" value="F:protein serine/threonine kinase activity"/>
    <property type="evidence" value="ECO:0007669"/>
    <property type="project" value="UniProtKB-KW"/>
</dbReference>
<evidence type="ECO:0000313" key="8">
    <source>
        <dbReference type="Proteomes" id="UP001141806"/>
    </source>
</evidence>